<sequence length="251" mass="28816">MLYLAVVVKNNRAYMGALSEKWKFMRILIIEDEKGILNFLKQGLEEESYAVDTAAEGKSGLDMALTGNYDLLLIDWMLPGKSGVEICREFRKHFAKTPVIFLTARDTVQDTIFGLQAGANDYIKKPFSFDELLERIKVQLRPVSGEQAEFTLGPIRIDTHSHQVFKGDEEIKLTQKEFGLLEFLLRNKGKVCRRTRIIESVWDIHFEYNTGIIDVYINSLRKKLKLAKEEDYIQTVRGMGYIAKEIGQPIS</sequence>
<keyword evidence="4 7" id="KW-0238">DNA-binding</keyword>
<dbReference type="PANTHER" id="PTHR48111:SF22">
    <property type="entry name" value="REGULATOR OF RPOS"/>
    <property type="match status" value="1"/>
</dbReference>
<keyword evidence="11" id="KW-1185">Reference proteome</keyword>
<feature type="modified residue" description="4-aspartylphosphate" evidence="6">
    <location>
        <position position="75"/>
    </location>
</feature>
<dbReference type="GO" id="GO:0000156">
    <property type="term" value="F:phosphorelay response regulator activity"/>
    <property type="evidence" value="ECO:0007669"/>
    <property type="project" value="TreeGrafter"/>
</dbReference>
<dbReference type="CDD" id="cd00383">
    <property type="entry name" value="trans_reg_C"/>
    <property type="match status" value="1"/>
</dbReference>
<dbReference type="SMART" id="SM00448">
    <property type="entry name" value="REC"/>
    <property type="match status" value="1"/>
</dbReference>
<evidence type="ECO:0000259" key="9">
    <source>
        <dbReference type="PROSITE" id="PS51755"/>
    </source>
</evidence>
<evidence type="ECO:0000256" key="1">
    <source>
        <dbReference type="ARBA" id="ARBA00022553"/>
    </source>
</evidence>
<feature type="domain" description="Response regulatory" evidence="8">
    <location>
        <begin position="26"/>
        <end position="140"/>
    </location>
</feature>
<evidence type="ECO:0000256" key="6">
    <source>
        <dbReference type="PROSITE-ProRule" id="PRU00169"/>
    </source>
</evidence>
<organism evidence="10 11">
    <name type="scientific">Dyadobacter helix</name>
    <dbReference type="NCBI Taxonomy" id="2822344"/>
    <lineage>
        <taxon>Bacteria</taxon>
        <taxon>Pseudomonadati</taxon>
        <taxon>Bacteroidota</taxon>
        <taxon>Cytophagia</taxon>
        <taxon>Cytophagales</taxon>
        <taxon>Spirosomataceae</taxon>
        <taxon>Dyadobacter</taxon>
    </lineage>
</organism>
<dbReference type="FunFam" id="1.10.10.10:FF:000005">
    <property type="entry name" value="Two-component system response regulator"/>
    <property type="match status" value="1"/>
</dbReference>
<dbReference type="GO" id="GO:0000976">
    <property type="term" value="F:transcription cis-regulatory region binding"/>
    <property type="evidence" value="ECO:0007669"/>
    <property type="project" value="TreeGrafter"/>
</dbReference>
<keyword evidence="1 6" id="KW-0597">Phosphoprotein</keyword>
<dbReference type="GO" id="GO:0005829">
    <property type="term" value="C:cytosol"/>
    <property type="evidence" value="ECO:0007669"/>
    <property type="project" value="TreeGrafter"/>
</dbReference>
<accession>A0A916J9F5</accession>
<dbReference type="Pfam" id="PF00072">
    <property type="entry name" value="Response_reg"/>
    <property type="match status" value="1"/>
</dbReference>
<dbReference type="PANTHER" id="PTHR48111">
    <property type="entry name" value="REGULATOR OF RPOS"/>
    <property type="match status" value="1"/>
</dbReference>
<dbReference type="FunFam" id="3.40.50.2300:FF:000001">
    <property type="entry name" value="DNA-binding response regulator PhoB"/>
    <property type="match status" value="1"/>
</dbReference>
<protein>
    <submittedName>
        <fullName evidence="10">Transcriptional regulatory protein HprR</fullName>
    </submittedName>
</protein>
<feature type="domain" description="OmpR/PhoB-type" evidence="9">
    <location>
        <begin position="147"/>
        <end position="245"/>
    </location>
</feature>
<feature type="DNA-binding region" description="OmpR/PhoB-type" evidence="7">
    <location>
        <begin position="147"/>
        <end position="245"/>
    </location>
</feature>
<evidence type="ECO:0000256" key="5">
    <source>
        <dbReference type="ARBA" id="ARBA00023163"/>
    </source>
</evidence>
<keyword evidence="5" id="KW-0804">Transcription</keyword>
<dbReference type="InterPro" id="IPR001789">
    <property type="entry name" value="Sig_transdc_resp-reg_receiver"/>
</dbReference>
<comment type="caution">
    <text evidence="10">The sequence shown here is derived from an EMBL/GenBank/DDBJ whole genome shotgun (WGS) entry which is preliminary data.</text>
</comment>
<dbReference type="SMART" id="SM00862">
    <property type="entry name" value="Trans_reg_C"/>
    <property type="match status" value="1"/>
</dbReference>
<reference evidence="10" key="1">
    <citation type="submission" date="2021-04" db="EMBL/GenBank/DDBJ databases">
        <authorList>
            <person name="Rodrigo-Torres L."/>
            <person name="Arahal R. D."/>
            <person name="Lucena T."/>
        </authorList>
    </citation>
    <scope>NUCLEOTIDE SEQUENCE</scope>
    <source>
        <strain evidence="10">CECT 9275</strain>
    </source>
</reference>
<evidence type="ECO:0000256" key="7">
    <source>
        <dbReference type="PROSITE-ProRule" id="PRU01091"/>
    </source>
</evidence>
<dbReference type="GO" id="GO:0006355">
    <property type="term" value="P:regulation of DNA-templated transcription"/>
    <property type="evidence" value="ECO:0007669"/>
    <property type="project" value="InterPro"/>
</dbReference>
<name>A0A916J9F5_9BACT</name>
<evidence type="ECO:0000313" key="10">
    <source>
        <dbReference type="EMBL" id="CAG4992505.1"/>
    </source>
</evidence>
<proteinExistence type="predicted"/>
<dbReference type="InterPro" id="IPR036388">
    <property type="entry name" value="WH-like_DNA-bd_sf"/>
</dbReference>
<dbReference type="InterPro" id="IPR001867">
    <property type="entry name" value="OmpR/PhoB-type_DNA-bd"/>
</dbReference>
<dbReference type="EMBL" id="CAJRAF010000001">
    <property type="protein sequence ID" value="CAG4992505.1"/>
    <property type="molecule type" value="Genomic_DNA"/>
</dbReference>
<evidence type="ECO:0000256" key="2">
    <source>
        <dbReference type="ARBA" id="ARBA00023012"/>
    </source>
</evidence>
<dbReference type="PROSITE" id="PS51755">
    <property type="entry name" value="OMPR_PHOB"/>
    <property type="match status" value="1"/>
</dbReference>
<dbReference type="Pfam" id="PF00486">
    <property type="entry name" value="Trans_reg_C"/>
    <property type="match status" value="1"/>
</dbReference>
<evidence type="ECO:0000313" key="11">
    <source>
        <dbReference type="Proteomes" id="UP000680038"/>
    </source>
</evidence>
<keyword evidence="3" id="KW-0805">Transcription regulation</keyword>
<evidence type="ECO:0000256" key="3">
    <source>
        <dbReference type="ARBA" id="ARBA00023015"/>
    </source>
</evidence>
<dbReference type="SUPFAM" id="SSF52172">
    <property type="entry name" value="CheY-like"/>
    <property type="match status" value="1"/>
</dbReference>
<keyword evidence="2" id="KW-0902">Two-component regulatory system</keyword>
<dbReference type="CDD" id="cd19935">
    <property type="entry name" value="REC_OmpR_CusR-like"/>
    <property type="match status" value="1"/>
</dbReference>
<dbReference type="GO" id="GO:0032993">
    <property type="term" value="C:protein-DNA complex"/>
    <property type="evidence" value="ECO:0007669"/>
    <property type="project" value="TreeGrafter"/>
</dbReference>
<dbReference type="PROSITE" id="PS50110">
    <property type="entry name" value="RESPONSE_REGULATORY"/>
    <property type="match status" value="1"/>
</dbReference>
<dbReference type="Gene3D" id="1.10.10.10">
    <property type="entry name" value="Winged helix-like DNA-binding domain superfamily/Winged helix DNA-binding domain"/>
    <property type="match status" value="1"/>
</dbReference>
<dbReference type="Proteomes" id="UP000680038">
    <property type="component" value="Unassembled WGS sequence"/>
</dbReference>
<dbReference type="SUPFAM" id="SSF46894">
    <property type="entry name" value="C-terminal effector domain of the bipartite response regulators"/>
    <property type="match status" value="1"/>
</dbReference>
<dbReference type="InterPro" id="IPR016032">
    <property type="entry name" value="Sig_transdc_resp-reg_C-effctor"/>
</dbReference>
<evidence type="ECO:0000259" key="8">
    <source>
        <dbReference type="PROSITE" id="PS50110"/>
    </source>
</evidence>
<dbReference type="Gene3D" id="3.40.50.2300">
    <property type="match status" value="1"/>
</dbReference>
<evidence type="ECO:0000256" key="4">
    <source>
        <dbReference type="ARBA" id="ARBA00023125"/>
    </source>
</evidence>
<gene>
    <name evidence="10" type="primary">hprR</name>
    <name evidence="10" type="ORF">DYBT9275_00976</name>
</gene>
<dbReference type="InterPro" id="IPR011006">
    <property type="entry name" value="CheY-like_superfamily"/>
</dbReference>
<dbReference type="Gene3D" id="6.10.250.690">
    <property type="match status" value="1"/>
</dbReference>
<dbReference type="InterPro" id="IPR039420">
    <property type="entry name" value="WalR-like"/>
</dbReference>
<dbReference type="AlphaFoldDB" id="A0A916J9F5"/>